<comment type="caution">
    <text evidence="3">The sequence shown here is derived from an EMBL/GenBank/DDBJ whole genome shotgun (WGS) entry which is preliminary data.</text>
</comment>
<gene>
    <name evidence="3" type="ORF">ACFQS1_32995</name>
</gene>
<evidence type="ECO:0000256" key="1">
    <source>
        <dbReference type="SAM" id="SignalP"/>
    </source>
</evidence>
<feature type="chain" id="PRO_5047226181" evidence="1">
    <location>
        <begin position="24"/>
        <end position="263"/>
    </location>
</feature>
<dbReference type="RefSeq" id="WP_378975923.1">
    <property type="nucleotide sequence ID" value="NZ_JBHTBJ010000038.1"/>
</dbReference>
<keyword evidence="1" id="KW-0732">Signal</keyword>
<dbReference type="Proteomes" id="UP001596548">
    <property type="component" value="Unassembled WGS sequence"/>
</dbReference>
<organism evidence="3 4">
    <name type="scientific">Paractinoplanes rhizophilus</name>
    <dbReference type="NCBI Taxonomy" id="1416877"/>
    <lineage>
        <taxon>Bacteria</taxon>
        <taxon>Bacillati</taxon>
        <taxon>Actinomycetota</taxon>
        <taxon>Actinomycetes</taxon>
        <taxon>Micromonosporales</taxon>
        <taxon>Micromonosporaceae</taxon>
        <taxon>Paractinoplanes</taxon>
    </lineage>
</organism>
<dbReference type="InterPro" id="IPR025164">
    <property type="entry name" value="Toastrack_DUF4097"/>
</dbReference>
<proteinExistence type="predicted"/>
<feature type="signal peptide" evidence="1">
    <location>
        <begin position="1"/>
        <end position="23"/>
    </location>
</feature>
<name>A0ABW2I1S4_9ACTN</name>
<protein>
    <submittedName>
        <fullName evidence="3">DUF4097 domain-containing protein</fullName>
    </submittedName>
</protein>
<evidence type="ECO:0000313" key="3">
    <source>
        <dbReference type="EMBL" id="MFC7278810.1"/>
    </source>
</evidence>
<evidence type="ECO:0000313" key="4">
    <source>
        <dbReference type="Proteomes" id="UP001596548"/>
    </source>
</evidence>
<sequence>MTTTLIRRAGVLALIAASTTALTGCAGVIGAKMTYDDTLPSKVTDIVLTGGAGDVVVTTTAGVTETAVHRVIRRSTNPGESYKLDGTTLTIDTSCGVNCSVSYEINTAPGVKVRGKERSGDIRLEGVADTDLEVTSGDLTVSDAIGPVQIKATSGDIKVLNAKGAVKIKSTSGNIEARDAGGPVDIGVTSGDVQVSLAAPNSVTAHSTSGDMTITVPADGKYKLVTKSGSGDVHTNGLTSDATSKNVIDVRVASGDVTVASVP</sequence>
<accession>A0ABW2I1S4</accession>
<dbReference type="PROSITE" id="PS51257">
    <property type="entry name" value="PROKAR_LIPOPROTEIN"/>
    <property type="match status" value="1"/>
</dbReference>
<reference evidence="4" key="1">
    <citation type="journal article" date="2019" name="Int. J. Syst. Evol. Microbiol.">
        <title>The Global Catalogue of Microorganisms (GCM) 10K type strain sequencing project: providing services to taxonomists for standard genome sequencing and annotation.</title>
        <authorList>
            <consortium name="The Broad Institute Genomics Platform"/>
            <consortium name="The Broad Institute Genome Sequencing Center for Infectious Disease"/>
            <person name="Wu L."/>
            <person name="Ma J."/>
        </authorList>
    </citation>
    <scope>NUCLEOTIDE SEQUENCE [LARGE SCALE GENOMIC DNA]</scope>
    <source>
        <strain evidence="4">XZYJT-10</strain>
    </source>
</reference>
<evidence type="ECO:0000259" key="2">
    <source>
        <dbReference type="Pfam" id="PF13349"/>
    </source>
</evidence>
<dbReference type="Pfam" id="PF13349">
    <property type="entry name" value="DUF4097"/>
    <property type="match status" value="1"/>
</dbReference>
<feature type="domain" description="DUF4097" evidence="2">
    <location>
        <begin position="114"/>
        <end position="259"/>
    </location>
</feature>
<dbReference type="EMBL" id="JBHTBJ010000038">
    <property type="protein sequence ID" value="MFC7278810.1"/>
    <property type="molecule type" value="Genomic_DNA"/>
</dbReference>
<keyword evidence="4" id="KW-1185">Reference proteome</keyword>